<accession>I0EQG2</accession>
<dbReference type="FunFam" id="3.20.20.70:FF:000014">
    <property type="entry name" value="Probable dual-specificity RNA methyltransferase RlmN"/>
    <property type="match status" value="1"/>
</dbReference>
<feature type="binding site" evidence="14">
    <location>
        <position position="203"/>
    </location>
    <ligand>
        <name>S-adenosyl-L-methionine</name>
        <dbReference type="ChEBI" id="CHEBI:59789"/>
    </ligand>
</feature>
<proteinExistence type="inferred from homology"/>
<feature type="active site" description="S-methylcysteine intermediate" evidence="14">
    <location>
        <position position="345"/>
    </location>
</feature>
<evidence type="ECO:0000256" key="3">
    <source>
        <dbReference type="ARBA" id="ARBA00022485"/>
    </source>
</evidence>
<evidence type="ECO:0000256" key="9">
    <source>
        <dbReference type="ARBA" id="ARBA00022694"/>
    </source>
</evidence>
<dbReference type="InterPro" id="IPR004383">
    <property type="entry name" value="rRNA_lsu_MTrfase_RlmN/Cfr"/>
</dbReference>
<feature type="binding site" evidence="14">
    <location>
        <position position="123"/>
    </location>
    <ligand>
        <name>[4Fe-4S] cluster</name>
        <dbReference type="ChEBI" id="CHEBI:49883"/>
        <note>4Fe-4S-S-AdoMet</note>
    </ligand>
</feature>
<organism evidence="16 17">
    <name type="scientific">Helicobacter cetorum (strain ATCC BAA-540 / CCUG 52418 / MIT 99-5656)</name>
    <dbReference type="NCBI Taxonomy" id="1163745"/>
    <lineage>
        <taxon>Bacteria</taxon>
        <taxon>Pseudomonadati</taxon>
        <taxon>Campylobacterota</taxon>
        <taxon>Epsilonproteobacteria</taxon>
        <taxon>Campylobacterales</taxon>
        <taxon>Helicobacteraceae</taxon>
        <taxon>Helicobacter</taxon>
    </lineage>
</organism>
<evidence type="ECO:0000313" key="17">
    <source>
        <dbReference type="Proteomes" id="UP000005013"/>
    </source>
</evidence>
<dbReference type="GO" id="GO:0046872">
    <property type="term" value="F:metal ion binding"/>
    <property type="evidence" value="ECO:0007669"/>
    <property type="project" value="UniProtKB-KW"/>
</dbReference>
<dbReference type="OrthoDB" id="9793973at2"/>
<dbReference type="InterPro" id="IPR027492">
    <property type="entry name" value="RNA_MTrfase_RlmN"/>
</dbReference>
<dbReference type="PIRSF" id="PIRSF006004">
    <property type="entry name" value="CHP00048"/>
    <property type="match status" value="1"/>
</dbReference>
<evidence type="ECO:0000256" key="7">
    <source>
        <dbReference type="ARBA" id="ARBA00022679"/>
    </source>
</evidence>
<feature type="binding site" evidence="14">
    <location>
        <position position="130"/>
    </location>
    <ligand>
        <name>[4Fe-4S] cluster</name>
        <dbReference type="ChEBI" id="CHEBI:49883"/>
        <note>4Fe-4S-S-AdoMet</note>
    </ligand>
</feature>
<keyword evidence="8 14" id="KW-0949">S-adenosyl-L-methionine</keyword>
<keyword evidence="7 14" id="KW-0808">Transferase</keyword>
<dbReference type="Gene3D" id="3.20.20.70">
    <property type="entry name" value="Aldolase class I"/>
    <property type="match status" value="1"/>
</dbReference>
<comment type="caution">
    <text evidence="14">Lacks conserved residue(s) required for the propagation of feature annotation.</text>
</comment>
<dbReference type="STRING" id="1163745.HCD_00745"/>
<evidence type="ECO:0000256" key="8">
    <source>
        <dbReference type="ARBA" id="ARBA00022691"/>
    </source>
</evidence>
<evidence type="ECO:0000256" key="11">
    <source>
        <dbReference type="ARBA" id="ARBA00023004"/>
    </source>
</evidence>
<keyword evidence="11 14" id="KW-0408">Iron</keyword>
<dbReference type="GO" id="GO:0019843">
    <property type="term" value="F:rRNA binding"/>
    <property type="evidence" value="ECO:0007669"/>
    <property type="project" value="UniProtKB-UniRule"/>
</dbReference>
<dbReference type="EMBL" id="CP003481">
    <property type="protein sequence ID" value="AFI05181.1"/>
    <property type="molecule type" value="Genomic_DNA"/>
</dbReference>
<dbReference type="SFLD" id="SFLDF00275">
    <property type="entry name" value="adenosine_C2_methyltransferase"/>
    <property type="match status" value="1"/>
</dbReference>
<dbReference type="GO" id="GO:0000049">
    <property type="term" value="F:tRNA binding"/>
    <property type="evidence" value="ECO:0007669"/>
    <property type="project" value="UniProtKB-UniRule"/>
</dbReference>
<keyword evidence="10 14" id="KW-0479">Metal-binding</keyword>
<dbReference type="HAMAP" id="MF_01849">
    <property type="entry name" value="RNA_methyltr_RlmN"/>
    <property type="match status" value="1"/>
</dbReference>
<name>I0EQG2_HELCM</name>
<feature type="binding site" evidence="14">
    <location>
        <begin position="173"/>
        <end position="174"/>
    </location>
    <ligand>
        <name>S-adenosyl-L-methionine</name>
        <dbReference type="ChEBI" id="CHEBI:59789"/>
    </ligand>
</feature>
<dbReference type="GO" id="GO:0070040">
    <property type="term" value="F:rRNA (adenine(2503)-C2-)-methyltransferase activity"/>
    <property type="evidence" value="ECO:0007669"/>
    <property type="project" value="UniProtKB-UniRule"/>
</dbReference>
<dbReference type="PROSITE" id="PS51918">
    <property type="entry name" value="RADICAL_SAM"/>
    <property type="match status" value="1"/>
</dbReference>
<evidence type="ECO:0000256" key="6">
    <source>
        <dbReference type="ARBA" id="ARBA00022603"/>
    </source>
</evidence>
<feature type="binding site" evidence="14">
    <location>
        <position position="127"/>
    </location>
    <ligand>
        <name>[4Fe-4S] cluster</name>
        <dbReference type="ChEBI" id="CHEBI:49883"/>
        <note>4Fe-4S-S-AdoMet</note>
    </ligand>
</feature>
<evidence type="ECO:0000256" key="5">
    <source>
        <dbReference type="ARBA" id="ARBA00022552"/>
    </source>
</evidence>
<evidence type="ECO:0000256" key="12">
    <source>
        <dbReference type="ARBA" id="ARBA00023014"/>
    </source>
</evidence>
<dbReference type="GO" id="GO:0051539">
    <property type="term" value="F:4 iron, 4 sulfur cluster binding"/>
    <property type="evidence" value="ECO:0007669"/>
    <property type="project" value="UniProtKB-UniRule"/>
</dbReference>
<dbReference type="EC" id="2.1.1.192" evidence="14"/>
<dbReference type="Proteomes" id="UP000005013">
    <property type="component" value="Chromosome"/>
</dbReference>
<keyword evidence="5 14" id="KW-0698">rRNA processing</keyword>
<keyword evidence="9 14" id="KW-0819">tRNA processing</keyword>
<comment type="subcellular location">
    <subcellularLocation>
        <location evidence="1 14">Cytoplasm</location>
    </subcellularLocation>
</comment>
<comment type="function">
    <text evidence="14">Specifically methylates position 2 of adenine 2503 in 23S rRNA and position 2 of adenine 37 in tRNAs.</text>
</comment>
<comment type="similarity">
    <text evidence="2 14">Belongs to the radical SAM superfamily. RlmN family.</text>
</comment>
<evidence type="ECO:0000256" key="14">
    <source>
        <dbReference type="HAMAP-Rule" id="MF_01849"/>
    </source>
</evidence>
<dbReference type="PANTHER" id="PTHR30544">
    <property type="entry name" value="23S RRNA METHYLTRANSFERASE"/>
    <property type="match status" value="1"/>
</dbReference>
<dbReference type="SFLD" id="SFLDS00029">
    <property type="entry name" value="Radical_SAM"/>
    <property type="match status" value="1"/>
</dbReference>
<dbReference type="NCBIfam" id="TIGR00048">
    <property type="entry name" value="rRNA_mod_RlmN"/>
    <property type="match status" value="1"/>
</dbReference>
<dbReference type="CDD" id="cd01335">
    <property type="entry name" value="Radical_SAM"/>
    <property type="match status" value="1"/>
</dbReference>
<keyword evidence="4 14" id="KW-0963">Cytoplasm</keyword>
<dbReference type="InterPro" id="IPR013785">
    <property type="entry name" value="Aldolase_TIM"/>
</dbReference>
<feature type="binding site" evidence="14">
    <location>
        <position position="302"/>
    </location>
    <ligand>
        <name>S-adenosyl-L-methionine</name>
        <dbReference type="ChEBI" id="CHEBI:59789"/>
    </ligand>
</feature>
<reference evidence="16 17" key="1">
    <citation type="journal article" date="2013" name="PLoS ONE">
        <title>Sequence Divergence and Conservation in Genomes ofHelicobacter cetorum Strains from a Dolphin and a Whale.</title>
        <authorList>
            <person name="Kersulyte D."/>
            <person name="Rossi M."/>
            <person name="Berg D.E."/>
        </authorList>
    </citation>
    <scope>NUCLEOTIDE SEQUENCE [LARGE SCALE GENOMIC DNA]</scope>
    <source>
        <strain evidence="16 17">MIT 99-5656</strain>
    </source>
</reference>
<feature type="active site" description="Proton acceptor" evidence="14">
    <location>
        <position position="89"/>
    </location>
</feature>
<dbReference type="KEGG" id="hcm:HCD_00745"/>
<dbReference type="GO" id="GO:0005737">
    <property type="term" value="C:cytoplasm"/>
    <property type="evidence" value="ECO:0007669"/>
    <property type="project" value="UniProtKB-SubCell"/>
</dbReference>
<dbReference type="GO" id="GO:0030488">
    <property type="term" value="P:tRNA methylation"/>
    <property type="evidence" value="ECO:0007669"/>
    <property type="project" value="UniProtKB-UniRule"/>
</dbReference>
<evidence type="ECO:0000256" key="10">
    <source>
        <dbReference type="ARBA" id="ARBA00022723"/>
    </source>
</evidence>
<dbReference type="SUPFAM" id="SSF102114">
    <property type="entry name" value="Radical SAM enzymes"/>
    <property type="match status" value="1"/>
</dbReference>
<evidence type="ECO:0000256" key="2">
    <source>
        <dbReference type="ARBA" id="ARBA00007544"/>
    </source>
</evidence>
<evidence type="ECO:0000256" key="13">
    <source>
        <dbReference type="ARBA" id="ARBA00023157"/>
    </source>
</evidence>
<comment type="miscellaneous">
    <text evidence="14">Reaction proceeds by a ping-pong mechanism involving intermediate methylation of a conserved cysteine residue.</text>
</comment>
<keyword evidence="17" id="KW-1185">Reference proteome</keyword>
<dbReference type="PANTHER" id="PTHR30544:SF5">
    <property type="entry name" value="RADICAL SAM CORE DOMAIN-CONTAINING PROTEIN"/>
    <property type="match status" value="1"/>
</dbReference>
<dbReference type="HOGENOM" id="CLU_029101_2_0_7"/>
<keyword evidence="6 14" id="KW-0489">Methyltransferase</keyword>
<dbReference type="AlphaFoldDB" id="I0EQG2"/>
<protein>
    <recommendedName>
        <fullName evidence="14">Probable dual-specificity RNA methyltransferase RlmN</fullName>
        <ecNumber evidence="14">2.1.1.192</ecNumber>
    </recommendedName>
    <alternativeName>
        <fullName evidence="14">23S rRNA (adenine(2503)-C(2))-methyltransferase</fullName>
    </alternativeName>
    <alternativeName>
        <fullName evidence="14">23S rRNA m2A2503 methyltransferase</fullName>
    </alternativeName>
    <alternativeName>
        <fullName evidence="14">Ribosomal RNA large subunit methyltransferase N</fullName>
    </alternativeName>
    <alternativeName>
        <fullName evidence="14">tRNA (adenine(37)-C(2))-methyltransferase</fullName>
    </alternativeName>
    <alternativeName>
        <fullName evidence="14">tRNA m2A37 methyltransferase</fullName>
    </alternativeName>
</protein>
<comment type="catalytic activity">
    <reaction evidence="14">
        <text>adenosine(2503) in 23S rRNA + 2 reduced [2Fe-2S]-[ferredoxin] + 2 S-adenosyl-L-methionine = 2-methyladenosine(2503) in 23S rRNA + 5'-deoxyadenosine + L-methionine + 2 oxidized [2Fe-2S]-[ferredoxin] + S-adenosyl-L-homocysteine</text>
        <dbReference type="Rhea" id="RHEA:42916"/>
        <dbReference type="Rhea" id="RHEA-COMP:10000"/>
        <dbReference type="Rhea" id="RHEA-COMP:10001"/>
        <dbReference type="Rhea" id="RHEA-COMP:10152"/>
        <dbReference type="Rhea" id="RHEA-COMP:10282"/>
        <dbReference type="ChEBI" id="CHEBI:17319"/>
        <dbReference type="ChEBI" id="CHEBI:33737"/>
        <dbReference type="ChEBI" id="CHEBI:33738"/>
        <dbReference type="ChEBI" id="CHEBI:57844"/>
        <dbReference type="ChEBI" id="CHEBI:57856"/>
        <dbReference type="ChEBI" id="CHEBI:59789"/>
        <dbReference type="ChEBI" id="CHEBI:74411"/>
        <dbReference type="ChEBI" id="CHEBI:74497"/>
        <dbReference type="EC" id="2.1.1.192"/>
    </reaction>
</comment>
<evidence type="ECO:0000313" key="16">
    <source>
        <dbReference type="EMBL" id="AFI05181.1"/>
    </source>
</evidence>
<dbReference type="InterPro" id="IPR048641">
    <property type="entry name" value="RlmN_N"/>
</dbReference>
<keyword evidence="12 14" id="KW-0411">Iron-sulfur</keyword>
<comment type="catalytic activity">
    <reaction evidence="14">
        <text>adenosine(37) in tRNA + 2 reduced [2Fe-2S]-[ferredoxin] + 2 S-adenosyl-L-methionine = 2-methyladenosine(37) in tRNA + 5'-deoxyadenosine + L-methionine + 2 oxidized [2Fe-2S]-[ferredoxin] + S-adenosyl-L-homocysteine</text>
        <dbReference type="Rhea" id="RHEA:43332"/>
        <dbReference type="Rhea" id="RHEA-COMP:10000"/>
        <dbReference type="Rhea" id="RHEA-COMP:10001"/>
        <dbReference type="Rhea" id="RHEA-COMP:10162"/>
        <dbReference type="Rhea" id="RHEA-COMP:10485"/>
        <dbReference type="ChEBI" id="CHEBI:17319"/>
        <dbReference type="ChEBI" id="CHEBI:33737"/>
        <dbReference type="ChEBI" id="CHEBI:33738"/>
        <dbReference type="ChEBI" id="CHEBI:57844"/>
        <dbReference type="ChEBI" id="CHEBI:57856"/>
        <dbReference type="ChEBI" id="CHEBI:59789"/>
        <dbReference type="ChEBI" id="CHEBI:74411"/>
        <dbReference type="ChEBI" id="CHEBI:74497"/>
        <dbReference type="EC" id="2.1.1.192"/>
    </reaction>
</comment>
<dbReference type="RefSeq" id="WP_014658710.1">
    <property type="nucleotide sequence ID" value="NC_017735.1"/>
</dbReference>
<gene>
    <name evidence="14" type="primary">rlmN</name>
    <name evidence="16" type="ordered locus">HCD_00745</name>
</gene>
<dbReference type="GO" id="GO:0002935">
    <property type="term" value="F:tRNA (adenine(37)-C2)-methyltransferase activity"/>
    <property type="evidence" value="ECO:0007669"/>
    <property type="project" value="UniProtKB-UniRule"/>
</dbReference>
<evidence type="ECO:0000256" key="4">
    <source>
        <dbReference type="ARBA" id="ARBA00022490"/>
    </source>
</evidence>
<dbReference type="InterPro" id="IPR058240">
    <property type="entry name" value="rSAM_sf"/>
</dbReference>
<dbReference type="Pfam" id="PF04055">
    <property type="entry name" value="Radical_SAM"/>
    <property type="match status" value="1"/>
</dbReference>
<dbReference type="PATRIC" id="fig|1163745.3.peg.158"/>
<dbReference type="eggNOG" id="COG0820">
    <property type="taxonomic scope" value="Bacteria"/>
</dbReference>
<dbReference type="SFLD" id="SFLDG01062">
    <property type="entry name" value="methyltransferase_(Class_A)"/>
    <property type="match status" value="1"/>
</dbReference>
<evidence type="ECO:0000256" key="1">
    <source>
        <dbReference type="ARBA" id="ARBA00004496"/>
    </source>
</evidence>
<dbReference type="InterPro" id="IPR040072">
    <property type="entry name" value="Methyltransferase_A"/>
</dbReference>
<dbReference type="InterPro" id="IPR007197">
    <property type="entry name" value="rSAM"/>
</dbReference>
<sequence>MKPSIYDFTLDELSQLLKPSFRAKQLYLWLYAKYKTSFKDMQNNFSKDFIAYLEQEFVLRTIEITHVSKSIDGSKKYLFKSLIDGHTFEAVLLKMKDKKIDEESGVILEGEKYTVCVSCQVGCQVGCAFCFTQKGGFARNLKASEIIQQALLIKEDNNLPIEKALNIVFMGMGEPLNNLDEVCKAIKIFNHGLQISPKRITISTSGVADKIPVLASKNLGVQLAISLHAVDDKTRSSLMPLNKKYNIECVLNEVRQWPLEQRKRVMFEYLLIKDLNDSLDCAKKLLKLLNGIKSKVNLILFNPHAGSKFQRPSIESARIFADFLNSKGLLCTIRESKALDIEAACGQLREKKLHHLPQS</sequence>
<feature type="binding site" evidence="14">
    <location>
        <begin position="226"/>
        <end position="228"/>
    </location>
    <ligand>
        <name>S-adenosyl-L-methionine</name>
        <dbReference type="ChEBI" id="CHEBI:59789"/>
    </ligand>
</feature>
<comment type="cofactor">
    <cofactor evidence="14">
        <name>[4Fe-4S] cluster</name>
        <dbReference type="ChEBI" id="CHEBI:49883"/>
    </cofactor>
    <text evidence="14">Binds 1 [4Fe-4S] cluster. The cluster is coordinated with 3 cysteines and an exchangeable S-adenosyl-L-methionine.</text>
</comment>
<dbReference type="Gene3D" id="1.10.150.530">
    <property type="match status" value="1"/>
</dbReference>
<evidence type="ECO:0000259" key="15">
    <source>
        <dbReference type="PROSITE" id="PS51918"/>
    </source>
</evidence>
<keyword evidence="3 14" id="KW-0004">4Fe-4S</keyword>
<feature type="domain" description="Radical SAM core" evidence="15">
    <location>
        <begin position="109"/>
        <end position="340"/>
    </location>
</feature>
<keyword evidence="13 14" id="KW-1015">Disulfide bond</keyword>
<dbReference type="GO" id="GO:0070475">
    <property type="term" value="P:rRNA base methylation"/>
    <property type="evidence" value="ECO:0007669"/>
    <property type="project" value="UniProtKB-UniRule"/>
</dbReference>
<dbReference type="Pfam" id="PF21016">
    <property type="entry name" value="RlmN_N"/>
    <property type="match status" value="1"/>
</dbReference>